<protein>
    <submittedName>
        <fullName evidence="3">Uncharacterized protein</fullName>
    </submittedName>
</protein>
<comment type="caution">
    <text evidence="3">The sequence shown here is derived from an EMBL/GenBank/DDBJ whole genome shotgun (WGS) entry which is preliminary data.</text>
</comment>
<gene>
    <name evidence="3" type="ORF">A2875_02380</name>
</gene>
<keyword evidence="2" id="KW-1133">Transmembrane helix</keyword>
<reference evidence="3 4" key="1">
    <citation type="journal article" date="2016" name="Nat. Commun.">
        <title>Thousands of microbial genomes shed light on interconnected biogeochemical processes in an aquifer system.</title>
        <authorList>
            <person name="Anantharaman K."/>
            <person name="Brown C.T."/>
            <person name="Hug L.A."/>
            <person name="Sharon I."/>
            <person name="Castelle C.J."/>
            <person name="Probst A.J."/>
            <person name="Thomas B.C."/>
            <person name="Singh A."/>
            <person name="Wilkins M.J."/>
            <person name="Karaoz U."/>
            <person name="Brodie E.L."/>
            <person name="Williams K.H."/>
            <person name="Hubbard S.S."/>
            <person name="Banfield J.F."/>
        </authorList>
    </citation>
    <scope>NUCLEOTIDE SEQUENCE [LARGE SCALE GENOMIC DNA]</scope>
</reference>
<evidence type="ECO:0000256" key="1">
    <source>
        <dbReference type="SAM" id="MobiDB-lite"/>
    </source>
</evidence>
<sequence length="201" mass="21572">MKKPLVAILVGLVVGGIGFGGYLAWSGSQPKPKIEQKEASAAAPELLTWRDPNGFSFQYPDGLTVNKHNEDKENYAHIEFTHPDHPGNVIVWGKDTTAADATAWGKTEKRFKGASTLDTTFANVSGKKVLIAAPSQIIVGTVDDSIAWTVEGLLTDSAFWTGVHTTIADSFKFIPVGSVDEEDSTAPVQEAVSADEEEVIE</sequence>
<evidence type="ECO:0000313" key="3">
    <source>
        <dbReference type="EMBL" id="OGG15433.1"/>
    </source>
</evidence>
<proteinExistence type="predicted"/>
<dbReference type="Proteomes" id="UP000177416">
    <property type="component" value="Unassembled WGS sequence"/>
</dbReference>
<dbReference type="EMBL" id="MFJJ01000002">
    <property type="protein sequence ID" value="OGG15433.1"/>
    <property type="molecule type" value="Genomic_DNA"/>
</dbReference>
<evidence type="ECO:0000256" key="2">
    <source>
        <dbReference type="SAM" id="Phobius"/>
    </source>
</evidence>
<organism evidence="3 4">
    <name type="scientific">Candidatus Gottesmanbacteria bacterium RIFCSPHIGHO2_01_FULL_46_14</name>
    <dbReference type="NCBI Taxonomy" id="1798380"/>
    <lineage>
        <taxon>Bacteria</taxon>
        <taxon>Candidatus Gottesmaniibacteriota</taxon>
    </lineage>
</organism>
<keyword evidence="2" id="KW-0812">Transmembrane</keyword>
<dbReference type="AlphaFoldDB" id="A0A1F5ZSS8"/>
<name>A0A1F5ZSS8_9BACT</name>
<feature type="transmembrane region" description="Helical" evidence="2">
    <location>
        <begin position="6"/>
        <end position="25"/>
    </location>
</feature>
<accession>A0A1F5ZSS8</accession>
<evidence type="ECO:0000313" key="4">
    <source>
        <dbReference type="Proteomes" id="UP000177416"/>
    </source>
</evidence>
<keyword evidence="2" id="KW-0472">Membrane</keyword>
<feature type="region of interest" description="Disordered" evidence="1">
    <location>
        <begin position="182"/>
        <end position="201"/>
    </location>
</feature>